<dbReference type="SUPFAM" id="SSF81383">
    <property type="entry name" value="F-box domain"/>
    <property type="match status" value="1"/>
</dbReference>
<evidence type="ECO:0000259" key="2">
    <source>
        <dbReference type="Pfam" id="PF12937"/>
    </source>
</evidence>
<dbReference type="InterPro" id="IPR001810">
    <property type="entry name" value="F-box_dom"/>
</dbReference>
<evidence type="ECO:0000313" key="5">
    <source>
        <dbReference type="Proteomes" id="UP000077755"/>
    </source>
</evidence>
<feature type="domain" description="F-box" evidence="2">
    <location>
        <begin position="20"/>
        <end position="55"/>
    </location>
</feature>
<dbReference type="Gramene" id="KZM99222">
    <property type="protein sequence ID" value="KZM99222"/>
    <property type="gene ID" value="DCAR_013416"/>
</dbReference>
<evidence type="ECO:0000313" key="4">
    <source>
        <dbReference type="EMBL" id="WOG98282.1"/>
    </source>
</evidence>
<dbReference type="Proteomes" id="UP000077755">
    <property type="component" value="Chromosome 4"/>
</dbReference>
<evidence type="ECO:0000313" key="3">
    <source>
        <dbReference type="EMBL" id="KZM99222.1"/>
    </source>
</evidence>
<keyword evidence="1" id="KW-0812">Transmembrane</keyword>
<dbReference type="AlphaFoldDB" id="A0A162ACJ9"/>
<gene>
    <name evidence="3" type="ORF">DCAR_013416</name>
    <name evidence="4" type="ORF">DCAR_0417623</name>
</gene>
<accession>A0A162ACJ9</accession>
<reference evidence="4" key="2">
    <citation type="submission" date="2022-03" db="EMBL/GenBank/DDBJ databases">
        <title>Draft title - Genomic analysis of global carrot germplasm unveils the trajectory of domestication and the origin of high carotenoid orange carrot.</title>
        <authorList>
            <person name="Iorizzo M."/>
            <person name="Ellison S."/>
            <person name="Senalik D."/>
            <person name="Macko-Podgorni A."/>
            <person name="Grzebelus D."/>
            <person name="Bostan H."/>
            <person name="Rolling W."/>
            <person name="Curaba J."/>
            <person name="Simon P."/>
        </authorList>
    </citation>
    <scope>NUCLEOTIDE SEQUENCE</scope>
    <source>
        <tissue evidence="4">Leaf</tissue>
    </source>
</reference>
<sequence>MEEIRPNGINSVHADILETHILTRLDGPSLASLSCTCTSLNSLASQSHLWSHLFRSTCPSAASSPLLRRLITSDGGARSFFSLCHSLPPPSTTTAKPITRIGELISAVDISFHGDFILSKVQETETTSGWFKCSPFRIDLLDPKETITTRIPHLDENDRCDDFLNNMTLSWILMDPTSPTAMNVSSFSPVSATRHWLSKEVQVRFATVLETRTEMVQCEIVVTCGGSESGEMQVREVSLEMEDMEGRHLNGKDSMVIVERMMGEKGERRGKGREEEAKRRYREYVEKKRERRERKMRREGILDMLSIAFAAGLLVFAAFWFFLF</sequence>
<dbReference type="EMBL" id="LNRQ01000004">
    <property type="protein sequence ID" value="KZM99222.1"/>
    <property type="molecule type" value="Genomic_DNA"/>
</dbReference>
<dbReference type="STRING" id="79200.A0A162ACJ9"/>
<evidence type="ECO:0000256" key="1">
    <source>
        <dbReference type="SAM" id="Phobius"/>
    </source>
</evidence>
<dbReference type="OMA" id="VIVERMM"/>
<dbReference type="InterPro" id="IPR045283">
    <property type="entry name" value="AT3G44326-like"/>
</dbReference>
<dbReference type="PANTHER" id="PTHR33736">
    <property type="entry name" value="F-BOX PROTEIN-RELATED"/>
    <property type="match status" value="1"/>
</dbReference>
<feature type="transmembrane region" description="Helical" evidence="1">
    <location>
        <begin position="301"/>
        <end position="323"/>
    </location>
</feature>
<keyword evidence="5" id="KW-1185">Reference proteome</keyword>
<dbReference type="InterPro" id="IPR036047">
    <property type="entry name" value="F-box-like_dom_sf"/>
</dbReference>
<dbReference type="KEGG" id="dcr:108217967"/>
<dbReference type="Pfam" id="PF12937">
    <property type="entry name" value="F-box-like"/>
    <property type="match status" value="1"/>
</dbReference>
<dbReference type="OrthoDB" id="671172at2759"/>
<keyword evidence="1" id="KW-0472">Membrane</keyword>
<name>A0A162ACJ9_DAUCS</name>
<keyword evidence="1" id="KW-1133">Transmembrane helix</keyword>
<dbReference type="EMBL" id="CP093346">
    <property type="protein sequence ID" value="WOG98282.1"/>
    <property type="molecule type" value="Genomic_DNA"/>
</dbReference>
<dbReference type="PANTHER" id="PTHR33736:SF13">
    <property type="entry name" value="OS11G0155100 PROTEIN"/>
    <property type="match status" value="1"/>
</dbReference>
<proteinExistence type="predicted"/>
<dbReference type="Gene3D" id="1.20.1280.50">
    <property type="match status" value="1"/>
</dbReference>
<reference evidence="3" key="1">
    <citation type="journal article" date="2016" name="Nat. Genet.">
        <title>A high-quality carrot genome assembly provides new insights into carotenoid accumulation and asterid genome evolution.</title>
        <authorList>
            <person name="Iorizzo M."/>
            <person name="Ellison S."/>
            <person name="Senalik D."/>
            <person name="Zeng P."/>
            <person name="Satapoomin P."/>
            <person name="Huang J."/>
            <person name="Bowman M."/>
            <person name="Iovene M."/>
            <person name="Sanseverino W."/>
            <person name="Cavagnaro P."/>
            <person name="Yildiz M."/>
            <person name="Macko-Podgorni A."/>
            <person name="Moranska E."/>
            <person name="Grzebelus E."/>
            <person name="Grzebelus D."/>
            <person name="Ashrafi H."/>
            <person name="Zheng Z."/>
            <person name="Cheng S."/>
            <person name="Spooner D."/>
            <person name="Van Deynze A."/>
            <person name="Simon P."/>
        </authorList>
    </citation>
    <scope>NUCLEOTIDE SEQUENCE [LARGE SCALE GENOMIC DNA]</scope>
    <source>
        <tissue evidence="3">Leaf</tissue>
    </source>
</reference>
<protein>
    <recommendedName>
        <fullName evidence="2">F-box domain-containing protein</fullName>
    </recommendedName>
</protein>
<organism evidence="3">
    <name type="scientific">Daucus carota subsp. sativus</name>
    <name type="common">Carrot</name>
    <dbReference type="NCBI Taxonomy" id="79200"/>
    <lineage>
        <taxon>Eukaryota</taxon>
        <taxon>Viridiplantae</taxon>
        <taxon>Streptophyta</taxon>
        <taxon>Embryophyta</taxon>
        <taxon>Tracheophyta</taxon>
        <taxon>Spermatophyta</taxon>
        <taxon>Magnoliopsida</taxon>
        <taxon>eudicotyledons</taxon>
        <taxon>Gunneridae</taxon>
        <taxon>Pentapetalae</taxon>
        <taxon>asterids</taxon>
        <taxon>campanulids</taxon>
        <taxon>Apiales</taxon>
        <taxon>Apiaceae</taxon>
        <taxon>Apioideae</taxon>
        <taxon>Scandiceae</taxon>
        <taxon>Daucinae</taxon>
        <taxon>Daucus</taxon>
        <taxon>Daucus sect. Daucus</taxon>
    </lineage>
</organism>